<evidence type="ECO:0000313" key="5">
    <source>
        <dbReference type="EMBL" id="MEU8136501.1"/>
    </source>
</evidence>
<dbReference type="Pfam" id="PF07702">
    <property type="entry name" value="UTRA"/>
    <property type="match status" value="1"/>
</dbReference>
<keyword evidence="2" id="KW-0238">DNA-binding</keyword>
<dbReference type="EMBL" id="JBEZFP010000065">
    <property type="protein sequence ID" value="MEU8136501.1"/>
    <property type="molecule type" value="Genomic_DNA"/>
</dbReference>
<dbReference type="SMART" id="SM00866">
    <property type="entry name" value="UTRA"/>
    <property type="match status" value="1"/>
</dbReference>
<dbReference type="SUPFAM" id="SSF46785">
    <property type="entry name" value="Winged helix' DNA-binding domain"/>
    <property type="match status" value="1"/>
</dbReference>
<dbReference type="PANTHER" id="PTHR44846">
    <property type="entry name" value="MANNOSYL-D-GLYCERATE TRANSPORT/METABOLISM SYSTEM REPRESSOR MNGR-RELATED"/>
    <property type="match status" value="1"/>
</dbReference>
<name>A0ABV3DL65_9ACTN</name>
<accession>A0ABV3DL65</accession>
<sequence length="258" mass="28071">MTTGPTDARPLQVRIADDLRHKIEAGELAPGAKMPTLDELAAAYLCSVAAARKAVDLLKNQGLVLTVQGLGTFVRKRPQARRHGIERYARSRWLGAHAKPILIAEADSQGRSANQLIRELSEVPAPALVAEKFGIAEGTPVWVRRRTTLIDDRPNQLADSYYELEVVAGTRIQEEDTGPGGGFARLEEAGHHLAEIEESIDVRMPTGPESVVLELPTGTPVVDLTRVTYDDSGRAVEVMLSVIAGDMATFSYRFPIPD</sequence>
<dbReference type="RefSeq" id="WP_358357072.1">
    <property type="nucleotide sequence ID" value="NZ_JBEZFP010000065.1"/>
</dbReference>
<reference evidence="5 6" key="1">
    <citation type="submission" date="2024-06" db="EMBL/GenBank/DDBJ databases">
        <title>The Natural Products Discovery Center: Release of the First 8490 Sequenced Strains for Exploring Actinobacteria Biosynthetic Diversity.</title>
        <authorList>
            <person name="Kalkreuter E."/>
            <person name="Kautsar S.A."/>
            <person name="Yang D."/>
            <person name="Bader C.D."/>
            <person name="Teijaro C.N."/>
            <person name="Fluegel L."/>
            <person name="Davis C.M."/>
            <person name="Simpson J.R."/>
            <person name="Lauterbach L."/>
            <person name="Steele A.D."/>
            <person name="Gui C."/>
            <person name="Meng S."/>
            <person name="Li G."/>
            <person name="Viehrig K."/>
            <person name="Ye F."/>
            <person name="Su P."/>
            <person name="Kiefer A.F."/>
            <person name="Nichols A."/>
            <person name="Cepeda A.J."/>
            <person name="Yan W."/>
            <person name="Fan B."/>
            <person name="Jiang Y."/>
            <person name="Adhikari A."/>
            <person name="Zheng C.-J."/>
            <person name="Schuster L."/>
            <person name="Cowan T.M."/>
            <person name="Smanski M.J."/>
            <person name="Chevrette M.G."/>
            <person name="De Carvalho L.P.S."/>
            <person name="Shen B."/>
        </authorList>
    </citation>
    <scope>NUCLEOTIDE SEQUENCE [LARGE SCALE GENOMIC DNA]</scope>
    <source>
        <strain evidence="5 6">NPDC048946</strain>
    </source>
</reference>
<dbReference type="InterPro" id="IPR000524">
    <property type="entry name" value="Tscrpt_reg_HTH_GntR"/>
</dbReference>
<dbReference type="InterPro" id="IPR011663">
    <property type="entry name" value="UTRA"/>
</dbReference>
<dbReference type="InterPro" id="IPR036388">
    <property type="entry name" value="WH-like_DNA-bd_sf"/>
</dbReference>
<evidence type="ECO:0000256" key="1">
    <source>
        <dbReference type="ARBA" id="ARBA00023015"/>
    </source>
</evidence>
<evidence type="ECO:0000259" key="4">
    <source>
        <dbReference type="PROSITE" id="PS50949"/>
    </source>
</evidence>
<proteinExistence type="predicted"/>
<evidence type="ECO:0000313" key="6">
    <source>
        <dbReference type="Proteomes" id="UP001551482"/>
    </source>
</evidence>
<dbReference type="InterPro" id="IPR036390">
    <property type="entry name" value="WH_DNA-bd_sf"/>
</dbReference>
<evidence type="ECO:0000256" key="2">
    <source>
        <dbReference type="ARBA" id="ARBA00023125"/>
    </source>
</evidence>
<dbReference type="PANTHER" id="PTHR44846:SF17">
    <property type="entry name" value="GNTR-FAMILY TRANSCRIPTIONAL REGULATOR"/>
    <property type="match status" value="1"/>
</dbReference>
<protein>
    <submittedName>
        <fullName evidence="5">GntR family transcriptional regulator</fullName>
    </submittedName>
</protein>
<feature type="domain" description="HTH gntR-type" evidence="4">
    <location>
        <begin position="9"/>
        <end position="77"/>
    </location>
</feature>
<comment type="caution">
    <text evidence="5">The sequence shown here is derived from an EMBL/GenBank/DDBJ whole genome shotgun (WGS) entry which is preliminary data.</text>
</comment>
<dbReference type="SUPFAM" id="SSF64288">
    <property type="entry name" value="Chorismate lyase-like"/>
    <property type="match status" value="1"/>
</dbReference>
<dbReference type="Proteomes" id="UP001551482">
    <property type="component" value="Unassembled WGS sequence"/>
</dbReference>
<dbReference type="InterPro" id="IPR050679">
    <property type="entry name" value="Bact_HTH_transcr_reg"/>
</dbReference>
<gene>
    <name evidence="5" type="ORF">AB0C36_23685</name>
</gene>
<dbReference type="InterPro" id="IPR028978">
    <property type="entry name" value="Chorismate_lyase_/UTRA_dom_sf"/>
</dbReference>
<dbReference type="Gene3D" id="3.40.1410.10">
    <property type="entry name" value="Chorismate lyase-like"/>
    <property type="match status" value="1"/>
</dbReference>
<evidence type="ECO:0000256" key="3">
    <source>
        <dbReference type="ARBA" id="ARBA00023163"/>
    </source>
</evidence>
<keyword evidence="6" id="KW-1185">Reference proteome</keyword>
<keyword evidence="3" id="KW-0804">Transcription</keyword>
<dbReference type="PROSITE" id="PS50949">
    <property type="entry name" value="HTH_GNTR"/>
    <property type="match status" value="1"/>
</dbReference>
<dbReference type="Gene3D" id="1.10.10.10">
    <property type="entry name" value="Winged helix-like DNA-binding domain superfamily/Winged helix DNA-binding domain"/>
    <property type="match status" value="1"/>
</dbReference>
<dbReference type="Pfam" id="PF00392">
    <property type="entry name" value="GntR"/>
    <property type="match status" value="1"/>
</dbReference>
<organism evidence="5 6">
    <name type="scientific">Streptodolium elevatio</name>
    <dbReference type="NCBI Taxonomy" id="3157996"/>
    <lineage>
        <taxon>Bacteria</taxon>
        <taxon>Bacillati</taxon>
        <taxon>Actinomycetota</taxon>
        <taxon>Actinomycetes</taxon>
        <taxon>Kitasatosporales</taxon>
        <taxon>Streptomycetaceae</taxon>
        <taxon>Streptodolium</taxon>
    </lineage>
</organism>
<keyword evidence="1" id="KW-0805">Transcription regulation</keyword>
<dbReference type="SMART" id="SM00345">
    <property type="entry name" value="HTH_GNTR"/>
    <property type="match status" value="1"/>
</dbReference>
<dbReference type="CDD" id="cd07377">
    <property type="entry name" value="WHTH_GntR"/>
    <property type="match status" value="1"/>
</dbReference>